<name>A0A016VVJ0_9BILA</name>
<dbReference type="OrthoDB" id="5861676at2759"/>
<protein>
    <submittedName>
        <fullName evidence="2">Uncharacterized protein</fullName>
    </submittedName>
</protein>
<accession>A0A016VVJ0</accession>
<evidence type="ECO:0000313" key="2">
    <source>
        <dbReference type="EMBL" id="EYC31589.1"/>
    </source>
</evidence>
<organism evidence="2 3">
    <name type="scientific">Ancylostoma ceylanicum</name>
    <dbReference type="NCBI Taxonomy" id="53326"/>
    <lineage>
        <taxon>Eukaryota</taxon>
        <taxon>Metazoa</taxon>
        <taxon>Ecdysozoa</taxon>
        <taxon>Nematoda</taxon>
        <taxon>Chromadorea</taxon>
        <taxon>Rhabditida</taxon>
        <taxon>Rhabditina</taxon>
        <taxon>Rhabditomorpha</taxon>
        <taxon>Strongyloidea</taxon>
        <taxon>Ancylostomatidae</taxon>
        <taxon>Ancylostomatinae</taxon>
        <taxon>Ancylostoma</taxon>
    </lineage>
</organism>
<dbReference type="EMBL" id="JARK01001340">
    <property type="protein sequence ID" value="EYC31589.1"/>
    <property type="molecule type" value="Genomic_DNA"/>
</dbReference>
<dbReference type="AlphaFoldDB" id="A0A016VVJ0"/>
<feature type="compositionally biased region" description="Basic and acidic residues" evidence="1">
    <location>
        <begin position="99"/>
        <end position="110"/>
    </location>
</feature>
<feature type="compositionally biased region" description="Low complexity" evidence="1">
    <location>
        <begin position="122"/>
        <end position="134"/>
    </location>
</feature>
<dbReference type="Proteomes" id="UP000024635">
    <property type="component" value="Unassembled WGS sequence"/>
</dbReference>
<sequence>MHPLLWHDFLGADQQEMLRGDDHIGHNYRIVNKLLIAMYENEVDLDLRVAIVEGDEIGVKLNKLTAKEIRKPKNWSIKKSSKGSGFEPMSFDNIQWHEPAVRDSSARNGEESASGYEADSDSSCGSSPRLEESSSVSVTNLIDFDTPIENPPPLSNLVNASDPFIPLISSSAALSAAPATSLPLESVCSLATLPVGRSTFCTPAMDPFFDPFKTPTLPEEKFDVGAKSRSNWETFE</sequence>
<gene>
    <name evidence="2" type="primary">Acey_s0004.g2233</name>
    <name evidence="2" type="ORF">Y032_0004g2233</name>
</gene>
<reference evidence="3" key="1">
    <citation type="journal article" date="2015" name="Nat. Genet.">
        <title>The genome and transcriptome of the zoonotic hookworm Ancylostoma ceylanicum identify infection-specific gene families.</title>
        <authorList>
            <person name="Schwarz E.M."/>
            <person name="Hu Y."/>
            <person name="Antoshechkin I."/>
            <person name="Miller M.M."/>
            <person name="Sternberg P.W."/>
            <person name="Aroian R.V."/>
        </authorList>
    </citation>
    <scope>NUCLEOTIDE SEQUENCE</scope>
    <source>
        <strain evidence="3">HY135</strain>
    </source>
</reference>
<keyword evidence="3" id="KW-1185">Reference proteome</keyword>
<evidence type="ECO:0000313" key="3">
    <source>
        <dbReference type="Proteomes" id="UP000024635"/>
    </source>
</evidence>
<feature type="region of interest" description="Disordered" evidence="1">
    <location>
        <begin position="97"/>
        <end position="134"/>
    </location>
</feature>
<proteinExistence type="predicted"/>
<comment type="caution">
    <text evidence="2">The sequence shown here is derived from an EMBL/GenBank/DDBJ whole genome shotgun (WGS) entry which is preliminary data.</text>
</comment>
<dbReference type="STRING" id="53326.A0A016VVJ0"/>
<evidence type="ECO:0000256" key="1">
    <source>
        <dbReference type="SAM" id="MobiDB-lite"/>
    </source>
</evidence>